<evidence type="ECO:0000259" key="4">
    <source>
        <dbReference type="SMART" id="SM00967"/>
    </source>
</evidence>
<dbReference type="OrthoDB" id="9794400at2"/>
<dbReference type="PANTHER" id="PTHR46429:SF1">
    <property type="entry name" value="23S RRNA (GUANOSINE-2'-O-)-METHYLTRANSFERASE RLMB"/>
    <property type="match status" value="1"/>
</dbReference>
<evidence type="ECO:0000256" key="1">
    <source>
        <dbReference type="ARBA" id="ARBA00022603"/>
    </source>
</evidence>
<keyword evidence="2 5" id="KW-0808">Transferase</keyword>
<evidence type="ECO:0000256" key="3">
    <source>
        <dbReference type="SAM" id="Phobius"/>
    </source>
</evidence>
<dbReference type="InterPro" id="IPR029064">
    <property type="entry name" value="Ribosomal_eL30-like_sf"/>
</dbReference>
<gene>
    <name evidence="5" type="primary">rlmB</name>
    <name evidence="5" type="ORF">SMC7_03710</name>
</gene>
<keyword evidence="3" id="KW-0812">Transmembrane</keyword>
<dbReference type="GO" id="GO:0006396">
    <property type="term" value="P:RNA processing"/>
    <property type="evidence" value="ECO:0007669"/>
    <property type="project" value="InterPro"/>
</dbReference>
<keyword evidence="3" id="KW-0472">Membrane</keyword>
<dbReference type="GO" id="GO:0005829">
    <property type="term" value="C:cytosol"/>
    <property type="evidence" value="ECO:0007669"/>
    <property type="project" value="TreeGrafter"/>
</dbReference>
<evidence type="ECO:0000313" key="5">
    <source>
        <dbReference type="EMBL" id="RIE06160.1"/>
    </source>
</evidence>
<sequence length="251" mass="27076">MANSDRTRPEGMLIYGKNSVMGALSAEHSVEKIIFESGSDKDDRIRMIKDVASRQKVPMEYKVGSWFQKTLGDVPHQGIAAQCARVRLLDMNALMGAMPLEPAGRSVVLVDQVTDPHNLGAIIRVVAASRAGGLIVTKDRTSPFSPAAVSASAGTVFGLPIAVVANLAYAMERLKKDGYWLYGLDAADGHDYRKEKYACPSAFIVGSEGAGMRELTRKNADFFITIPMRPGVDSLNVSTALAVVLFRAIES</sequence>
<comment type="caution">
    <text evidence="5">The sequence shown here is derived from an EMBL/GenBank/DDBJ whole genome shotgun (WGS) entry which is preliminary data.</text>
</comment>
<dbReference type="GO" id="GO:0032259">
    <property type="term" value="P:methylation"/>
    <property type="evidence" value="ECO:0007669"/>
    <property type="project" value="UniProtKB-KW"/>
</dbReference>
<accession>A0A398CVE9</accession>
<keyword evidence="6" id="KW-1185">Reference proteome</keyword>
<dbReference type="CDD" id="cd18103">
    <property type="entry name" value="SpoU-like_RlmB"/>
    <property type="match status" value="1"/>
</dbReference>
<dbReference type="InterPro" id="IPR013123">
    <property type="entry name" value="SpoU_subst-bd"/>
</dbReference>
<proteinExistence type="predicted"/>
<evidence type="ECO:0000313" key="6">
    <source>
        <dbReference type="Proteomes" id="UP000266328"/>
    </source>
</evidence>
<dbReference type="GO" id="GO:0003723">
    <property type="term" value="F:RNA binding"/>
    <property type="evidence" value="ECO:0007669"/>
    <property type="project" value="InterPro"/>
</dbReference>
<dbReference type="NCBIfam" id="TIGR00186">
    <property type="entry name" value="rRNA_methyl_3"/>
    <property type="match status" value="1"/>
</dbReference>
<reference evidence="5 6" key="1">
    <citation type="submission" date="2018-09" db="EMBL/GenBank/DDBJ databases">
        <title>Discovery and Ecogenomic Context for Candidatus Cryosericales, a Global Caldiserica Order Active in Thawing Permafrost.</title>
        <authorList>
            <person name="Martinez M.A."/>
            <person name="Woodcroft B.J."/>
            <person name="Ignacio Espinoza J.C."/>
            <person name="Zayed A."/>
            <person name="Singleton C.M."/>
            <person name="Boyd J."/>
            <person name="Li Y.-F."/>
            <person name="Purvine S."/>
            <person name="Maughan H."/>
            <person name="Hodgkins S.B."/>
            <person name="Anderson D."/>
            <person name="Sederholm M."/>
            <person name="Temperton B."/>
            <person name="Saleska S.R."/>
            <person name="Tyson G.W."/>
            <person name="Rich V.I."/>
        </authorList>
    </citation>
    <scope>NUCLEOTIDE SEQUENCE [LARGE SCALE GENOMIC DNA]</scope>
    <source>
        <strain evidence="5 6">SMC7</strain>
    </source>
</reference>
<feature type="domain" description="RNA 2-O ribose methyltransferase substrate binding" evidence="4">
    <location>
        <begin position="13"/>
        <end position="89"/>
    </location>
</feature>
<dbReference type="Gene3D" id="3.40.1280.10">
    <property type="match status" value="1"/>
</dbReference>
<feature type="transmembrane region" description="Helical" evidence="3">
    <location>
        <begin position="147"/>
        <end position="169"/>
    </location>
</feature>
<dbReference type="PANTHER" id="PTHR46429">
    <property type="entry name" value="23S RRNA (GUANOSINE-2'-O-)-METHYLTRANSFERASE RLMB"/>
    <property type="match status" value="1"/>
</dbReference>
<keyword evidence="3" id="KW-1133">Transmembrane helix</keyword>
<dbReference type="AlphaFoldDB" id="A0A398CVE9"/>
<dbReference type="SMART" id="SM00967">
    <property type="entry name" value="SpoU_sub_bind"/>
    <property type="match status" value="1"/>
</dbReference>
<dbReference type="InterPro" id="IPR004441">
    <property type="entry name" value="rRNA_MeTrfase_TrmH"/>
</dbReference>
<dbReference type="InterPro" id="IPR001537">
    <property type="entry name" value="SpoU_MeTrfase"/>
</dbReference>
<dbReference type="Gene3D" id="3.30.1330.30">
    <property type="match status" value="1"/>
</dbReference>
<dbReference type="EMBL" id="QXIS01000021">
    <property type="protein sequence ID" value="RIE06160.1"/>
    <property type="molecule type" value="Genomic_DNA"/>
</dbReference>
<keyword evidence="1 5" id="KW-0489">Methyltransferase</keyword>
<dbReference type="InterPro" id="IPR029028">
    <property type="entry name" value="Alpha/beta_knot_MTases"/>
</dbReference>
<dbReference type="SUPFAM" id="SSF55315">
    <property type="entry name" value="L30e-like"/>
    <property type="match status" value="1"/>
</dbReference>
<evidence type="ECO:0000256" key="2">
    <source>
        <dbReference type="ARBA" id="ARBA00022679"/>
    </source>
</evidence>
<dbReference type="Pfam" id="PF08032">
    <property type="entry name" value="SpoU_sub_bind"/>
    <property type="match status" value="1"/>
</dbReference>
<dbReference type="RefSeq" id="WP_119089016.1">
    <property type="nucleotide sequence ID" value="NZ_QXIS01000021.1"/>
</dbReference>
<dbReference type="InterPro" id="IPR029026">
    <property type="entry name" value="tRNA_m1G_MTases_N"/>
</dbReference>
<protein>
    <submittedName>
        <fullName evidence="5">23S rRNA (Guanosine(2251)-2'-O)-methyltransferase RlmB</fullName>
    </submittedName>
</protein>
<name>A0A398CVE9_9BACT</name>
<dbReference type="GO" id="GO:0008173">
    <property type="term" value="F:RNA methyltransferase activity"/>
    <property type="evidence" value="ECO:0007669"/>
    <property type="project" value="InterPro"/>
</dbReference>
<dbReference type="Pfam" id="PF00588">
    <property type="entry name" value="SpoU_methylase"/>
    <property type="match status" value="1"/>
</dbReference>
<organism evidence="5 6">
    <name type="scientific">Candidatus Cryosericum terrychapinii</name>
    <dbReference type="NCBI Taxonomy" id="2290919"/>
    <lineage>
        <taxon>Bacteria</taxon>
        <taxon>Pseudomonadati</taxon>
        <taxon>Caldisericota/Cryosericota group</taxon>
        <taxon>Candidatus Cryosericota</taxon>
        <taxon>Candidatus Cryosericia</taxon>
        <taxon>Candidatus Cryosericales</taxon>
        <taxon>Candidatus Cryosericaceae</taxon>
        <taxon>Candidatus Cryosericum</taxon>
    </lineage>
</organism>
<dbReference type="SUPFAM" id="SSF75217">
    <property type="entry name" value="alpha/beta knot"/>
    <property type="match status" value="1"/>
</dbReference>
<dbReference type="Proteomes" id="UP000266328">
    <property type="component" value="Unassembled WGS sequence"/>
</dbReference>